<dbReference type="EMBL" id="JACWMX010000009">
    <property type="protein sequence ID" value="MBD1395144.1"/>
    <property type="molecule type" value="Genomic_DNA"/>
</dbReference>
<reference evidence="2" key="1">
    <citation type="submission" date="2020-09" db="EMBL/GenBank/DDBJ databases">
        <title>Novel species of Mucilaginibacter isolated from a glacier on the Tibetan Plateau.</title>
        <authorList>
            <person name="Liu Q."/>
            <person name="Xin Y.-H."/>
        </authorList>
    </citation>
    <scope>NUCLEOTIDE SEQUENCE</scope>
    <source>
        <strain evidence="2">ZB1P21</strain>
    </source>
</reference>
<comment type="caution">
    <text evidence="2">The sequence shown here is derived from an EMBL/GenBank/DDBJ whole genome shotgun (WGS) entry which is preliminary data.</text>
</comment>
<protein>
    <submittedName>
        <fullName evidence="2">Uncharacterized protein</fullName>
    </submittedName>
</protein>
<dbReference type="Pfam" id="PF20130">
    <property type="entry name" value="DUF6520"/>
    <property type="match status" value="1"/>
</dbReference>
<dbReference type="AlphaFoldDB" id="A0A926NN51"/>
<name>A0A926NN51_9SPHI</name>
<sequence length="107" mass="11339">MKKIIIPVIAIIMAIGSSAFTAKKTTSTFFRYQGATRTQTDIQNISNYVAQSGTPCSDVVNVCGVTLSTAKNIGSNPATSEFNAEKANLWLSQQNHSPADGAIGMEP</sequence>
<dbReference type="RefSeq" id="WP_191165479.1">
    <property type="nucleotide sequence ID" value="NZ_JACWMX010000009.1"/>
</dbReference>
<dbReference type="InterPro" id="IPR045391">
    <property type="entry name" value="DUF6520"/>
</dbReference>
<evidence type="ECO:0000313" key="3">
    <source>
        <dbReference type="Proteomes" id="UP000619078"/>
    </source>
</evidence>
<feature type="chain" id="PRO_5037249639" evidence="1">
    <location>
        <begin position="20"/>
        <end position="107"/>
    </location>
</feature>
<organism evidence="2 3">
    <name type="scientific">Mucilaginibacter glaciei</name>
    <dbReference type="NCBI Taxonomy" id="2772109"/>
    <lineage>
        <taxon>Bacteria</taxon>
        <taxon>Pseudomonadati</taxon>
        <taxon>Bacteroidota</taxon>
        <taxon>Sphingobacteriia</taxon>
        <taxon>Sphingobacteriales</taxon>
        <taxon>Sphingobacteriaceae</taxon>
        <taxon>Mucilaginibacter</taxon>
    </lineage>
</organism>
<evidence type="ECO:0000313" key="2">
    <source>
        <dbReference type="EMBL" id="MBD1395144.1"/>
    </source>
</evidence>
<gene>
    <name evidence="2" type="ORF">IDJ76_18720</name>
</gene>
<keyword evidence="1" id="KW-0732">Signal</keyword>
<feature type="signal peptide" evidence="1">
    <location>
        <begin position="1"/>
        <end position="19"/>
    </location>
</feature>
<dbReference type="Proteomes" id="UP000619078">
    <property type="component" value="Unassembled WGS sequence"/>
</dbReference>
<keyword evidence="3" id="KW-1185">Reference proteome</keyword>
<evidence type="ECO:0000256" key="1">
    <source>
        <dbReference type="SAM" id="SignalP"/>
    </source>
</evidence>
<accession>A0A926NN51</accession>
<proteinExistence type="predicted"/>